<keyword evidence="2" id="KW-0456">Lyase</keyword>
<evidence type="ECO:0000256" key="2">
    <source>
        <dbReference type="ARBA" id="ARBA00023239"/>
    </source>
</evidence>
<dbReference type="GO" id="GO:0004332">
    <property type="term" value="F:fructose-bisphosphate aldolase activity"/>
    <property type="evidence" value="ECO:0007669"/>
    <property type="project" value="UniProtKB-EC"/>
</dbReference>
<evidence type="ECO:0000256" key="4">
    <source>
        <dbReference type="ARBA" id="ARBA00049653"/>
    </source>
</evidence>
<sequence>MNSTDIKVPLDVPHHKRDTYIDNYLKATRGSGNLLLFAGDQKVEHLNGDFYGEGIAEADATPHHYFQIAQQAPVGVFAAQLGLIARHGMDYLDVPYLVKLNSKTNIVKPDQDDPYSSAWYDMSQVIEFKESTNLQIPAVGYTVYIGSEYEDKMLREAAQITYQAHKNGLLSVIWAYPRGAAIDNYTNPHLIASAAGVASALGADFVKVNCPIDNGQNPALLVKEAVLAAGNTKVVCSGGKTKEATMLLKEIFEQMHIGETSGCALGRNIHQRELRDAVRLINAIHAIVVEGKNLDQAESIYQNIKQ</sequence>
<reference evidence="6" key="1">
    <citation type="submission" date="2020-04" db="EMBL/GenBank/DDBJ databases">
        <authorList>
            <person name="Zhang T."/>
        </authorList>
    </citation>
    <scope>NUCLEOTIDE SEQUENCE</scope>
    <source>
        <strain evidence="6">HKST-UBA14</strain>
    </source>
</reference>
<dbReference type="AlphaFoldDB" id="A0A955RJ66"/>
<protein>
    <recommendedName>
        <fullName evidence="1">fructose-bisphosphate aldolase</fullName>
        <ecNumber evidence="1">4.1.2.13</ecNumber>
    </recommendedName>
</protein>
<dbReference type="PANTHER" id="PTHR47916">
    <property type="entry name" value="FRUCTOSE-BISPHOSPHATE ALDOLASE CLASS 1"/>
    <property type="match status" value="1"/>
</dbReference>
<dbReference type="EC" id="4.1.2.13" evidence="1"/>
<feature type="active site" description="Schiff-base intermediate with dihydroxyacetone-P" evidence="5">
    <location>
        <position position="207"/>
    </location>
</feature>
<evidence type="ECO:0000313" key="6">
    <source>
        <dbReference type="EMBL" id="MCA9383472.1"/>
    </source>
</evidence>
<dbReference type="Gene3D" id="3.20.20.70">
    <property type="entry name" value="Aldolase class I"/>
    <property type="match status" value="1"/>
</dbReference>
<dbReference type="InterPro" id="IPR041720">
    <property type="entry name" value="FbaB-like"/>
</dbReference>
<comment type="caution">
    <text evidence="6">The sequence shown here is derived from an EMBL/GenBank/DDBJ whole genome shotgun (WGS) entry which is preliminary data.</text>
</comment>
<dbReference type="Pfam" id="PF01791">
    <property type="entry name" value="DeoC"/>
    <property type="match status" value="1"/>
</dbReference>
<dbReference type="PIRSF" id="PIRSF038992">
    <property type="entry name" value="Aldolase_Ia"/>
    <property type="match status" value="1"/>
</dbReference>
<organism evidence="6 7">
    <name type="scientific">Candidatus Dojkabacteria bacterium</name>
    <dbReference type="NCBI Taxonomy" id="2099670"/>
    <lineage>
        <taxon>Bacteria</taxon>
        <taxon>Candidatus Dojkabacteria</taxon>
    </lineage>
</organism>
<dbReference type="NCBIfam" id="NF005321">
    <property type="entry name" value="PRK06852.1"/>
    <property type="match status" value="1"/>
</dbReference>
<evidence type="ECO:0000256" key="5">
    <source>
        <dbReference type="PIRSR" id="PIRSR038992-1"/>
    </source>
</evidence>
<dbReference type="SUPFAM" id="SSF51569">
    <property type="entry name" value="Aldolase"/>
    <property type="match status" value="1"/>
</dbReference>
<reference evidence="6" key="2">
    <citation type="journal article" date="2021" name="Microbiome">
        <title>Successional dynamics and alternative stable states in a saline activated sludge microbial community over 9 years.</title>
        <authorList>
            <person name="Wang Y."/>
            <person name="Ye J."/>
            <person name="Ju F."/>
            <person name="Liu L."/>
            <person name="Boyd J.A."/>
            <person name="Deng Y."/>
            <person name="Parks D.H."/>
            <person name="Jiang X."/>
            <person name="Yin X."/>
            <person name="Woodcroft B.J."/>
            <person name="Tyson G.W."/>
            <person name="Hugenholtz P."/>
            <person name="Polz M.F."/>
            <person name="Zhang T."/>
        </authorList>
    </citation>
    <scope>NUCLEOTIDE SEQUENCE</scope>
    <source>
        <strain evidence="6">HKST-UBA14</strain>
    </source>
</reference>
<accession>A0A955RJ66</accession>
<evidence type="ECO:0000256" key="1">
    <source>
        <dbReference type="ARBA" id="ARBA00013068"/>
    </source>
</evidence>
<dbReference type="EMBL" id="JAGQLK010000075">
    <property type="protein sequence ID" value="MCA9383472.1"/>
    <property type="molecule type" value="Genomic_DNA"/>
</dbReference>
<feature type="active site" description="Proton donor" evidence="5">
    <location>
        <position position="176"/>
    </location>
</feature>
<dbReference type="Proteomes" id="UP000783287">
    <property type="component" value="Unassembled WGS sequence"/>
</dbReference>
<evidence type="ECO:0000256" key="3">
    <source>
        <dbReference type="ARBA" id="ARBA00023270"/>
    </source>
</evidence>
<dbReference type="PANTHER" id="PTHR47916:SF4">
    <property type="entry name" value="FRUCTOSE-BISPHOSPHATE ALDOLASE CLASS 1"/>
    <property type="match status" value="1"/>
</dbReference>
<name>A0A955RJ66_9BACT</name>
<evidence type="ECO:0000313" key="7">
    <source>
        <dbReference type="Proteomes" id="UP000783287"/>
    </source>
</evidence>
<proteinExistence type="inferred from homology"/>
<gene>
    <name evidence="6" type="ORF">KC909_03840</name>
</gene>
<dbReference type="InterPro" id="IPR050456">
    <property type="entry name" value="DeoC/FbaB_aldolase"/>
</dbReference>
<keyword evidence="3" id="KW-0704">Schiff base</keyword>
<comment type="similarity">
    <text evidence="4">Belongs to the DeoC/FbaB aldolase family. FbaB subfamily.</text>
</comment>
<dbReference type="InterPro" id="IPR013785">
    <property type="entry name" value="Aldolase_TIM"/>
</dbReference>
<dbReference type="SMART" id="SM01133">
    <property type="entry name" value="DeoC"/>
    <property type="match status" value="1"/>
</dbReference>
<dbReference type="InterPro" id="IPR002915">
    <property type="entry name" value="DeoC/FbaB/LacD_aldolase"/>
</dbReference>